<evidence type="ECO:0000313" key="7">
    <source>
        <dbReference type="EMBL" id="UMM14109.1"/>
    </source>
</evidence>
<feature type="signal peptide" evidence="5">
    <location>
        <begin position="1"/>
        <end position="22"/>
    </location>
</feature>
<dbReference type="PANTHER" id="PTHR24369:SF210">
    <property type="entry name" value="CHAOPTIN-RELATED"/>
    <property type="match status" value="1"/>
</dbReference>
<gene>
    <name evidence="7" type="ORF">L5515_002056</name>
</gene>
<accession>A0AAE9E4S8</accession>
<evidence type="ECO:0000256" key="5">
    <source>
        <dbReference type="SAM" id="SignalP"/>
    </source>
</evidence>
<dbReference type="InterPro" id="IPR050541">
    <property type="entry name" value="LRR_TM_domain-containing"/>
</dbReference>
<sequence length="351" mass="39846">MIEKVLVVVLLVSGLCLDAVDAQGSCRQESYEMTCRGKNSLHELKPGKTYSNIDTLHIHQAELDLTDDLLPNDITFSALTLLNATDNHLTRIGRRGFDKIRNVQFLYLSNNQISHAQPDPFQALEKLELIEMDDALDGNAEDKADMLRNFFHSKNSFTHLSKIELNKNRIDEIYPKTFCGVKGLKRLEVSNNRIQSFNFARSCLTELKALMLAGNLIQKIPADIWDFLPQLSSLDISNNPLNCDCETVKLVRDDDVIFINQAQTKCASPPEVEGQSIFEIRKDYCSATATKTTNRNPRGKASFLQFFILFVIAVGILWAYKKYRERLSYMSTAPVGYTNLQHEQVVEPEFV</sequence>
<dbReference type="FunFam" id="3.80.10.10:FF:001443">
    <property type="entry name" value="ELRR (Extracellular Leucine-Rich Repeat) ONly"/>
    <property type="match status" value="1"/>
</dbReference>
<evidence type="ECO:0000259" key="6">
    <source>
        <dbReference type="SMART" id="SM00082"/>
    </source>
</evidence>
<keyword evidence="4" id="KW-1133">Transmembrane helix</keyword>
<evidence type="ECO:0000256" key="2">
    <source>
        <dbReference type="ARBA" id="ARBA00022729"/>
    </source>
</evidence>
<dbReference type="EMBL" id="CP092620">
    <property type="protein sequence ID" value="UMM14109.1"/>
    <property type="molecule type" value="Genomic_DNA"/>
</dbReference>
<dbReference type="AlphaFoldDB" id="A0AAE9E4S8"/>
<keyword evidence="1" id="KW-0433">Leucine-rich repeat</keyword>
<reference evidence="7 8" key="1">
    <citation type="submission" date="2022-04" db="EMBL/GenBank/DDBJ databases">
        <title>Chromosome-level reference genomes for two strains of Caenorhabditis briggsae: an improved platform for comparative genomics.</title>
        <authorList>
            <person name="Stevens L."/>
            <person name="Andersen E."/>
        </authorList>
    </citation>
    <scope>NUCLEOTIDE SEQUENCE [LARGE SCALE GENOMIC DNA]</scope>
    <source>
        <strain evidence="7">VX34</strain>
        <tissue evidence="7">Whole-organism</tissue>
    </source>
</reference>
<dbReference type="Proteomes" id="UP000829354">
    <property type="component" value="Chromosome I"/>
</dbReference>
<feature type="domain" description="LRRCT" evidence="6">
    <location>
        <begin position="239"/>
        <end position="286"/>
    </location>
</feature>
<name>A0AAE9E4S8_CAEBR</name>
<dbReference type="InterPro" id="IPR003591">
    <property type="entry name" value="Leu-rich_rpt_typical-subtyp"/>
</dbReference>
<evidence type="ECO:0000256" key="3">
    <source>
        <dbReference type="ARBA" id="ARBA00022737"/>
    </source>
</evidence>
<keyword evidence="4" id="KW-0472">Membrane</keyword>
<evidence type="ECO:0000256" key="1">
    <source>
        <dbReference type="ARBA" id="ARBA00022614"/>
    </source>
</evidence>
<dbReference type="InterPro" id="IPR000483">
    <property type="entry name" value="Cys-rich_flank_reg_C"/>
</dbReference>
<feature type="chain" id="PRO_5042229011" description="LRRCT domain-containing protein" evidence="5">
    <location>
        <begin position="23"/>
        <end position="351"/>
    </location>
</feature>
<keyword evidence="4" id="KW-0812">Transmembrane</keyword>
<keyword evidence="3" id="KW-0677">Repeat</keyword>
<dbReference type="SMART" id="SM00369">
    <property type="entry name" value="LRR_TYP"/>
    <property type="match status" value="4"/>
</dbReference>
<dbReference type="InterPro" id="IPR001611">
    <property type="entry name" value="Leu-rich_rpt"/>
</dbReference>
<protein>
    <recommendedName>
        <fullName evidence="6">LRRCT domain-containing protein</fullName>
    </recommendedName>
</protein>
<dbReference type="Pfam" id="PF13855">
    <property type="entry name" value="LRR_8"/>
    <property type="match status" value="2"/>
</dbReference>
<evidence type="ECO:0000256" key="4">
    <source>
        <dbReference type="SAM" id="Phobius"/>
    </source>
</evidence>
<organism evidence="7 8">
    <name type="scientific">Caenorhabditis briggsae</name>
    <dbReference type="NCBI Taxonomy" id="6238"/>
    <lineage>
        <taxon>Eukaryota</taxon>
        <taxon>Metazoa</taxon>
        <taxon>Ecdysozoa</taxon>
        <taxon>Nematoda</taxon>
        <taxon>Chromadorea</taxon>
        <taxon>Rhabditida</taxon>
        <taxon>Rhabditina</taxon>
        <taxon>Rhabditomorpha</taxon>
        <taxon>Rhabditoidea</taxon>
        <taxon>Rhabditidae</taxon>
        <taxon>Peloderinae</taxon>
        <taxon>Caenorhabditis</taxon>
    </lineage>
</organism>
<keyword evidence="8" id="KW-1185">Reference proteome</keyword>
<dbReference type="FunFam" id="3.80.10.10:FF:001444">
    <property type="entry name" value="ELRR (Extracellular Leucine-Rich Repeat) ONly"/>
    <property type="match status" value="1"/>
</dbReference>
<dbReference type="PANTHER" id="PTHR24369">
    <property type="entry name" value="ANTIGEN BSP, PUTATIVE-RELATED"/>
    <property type="match status" value="1"/>
</dbReference>
<evidence type="ECO:0000313" key="8">
    <source>
        <dbReference type="Proteomes" id="UP000829354"/>
    </source>
</evidence>
<dbReference type="SUPFAM" id="SSF52058">
    <property type="entry name" value="L domain-like"/>
    <property type="match status" value="1"/>
</dbReference>
<feature type="transmembrane region" description="Helical" evidence="4">
    <location>
        <begin position="303"/>
        <end position="320"/>
    </location>
</feature>
<proteinExistence type="predicted"/>
<dbReference type="Gene3D" id="3.80.10.10">
    <property type="entry name" value="Ribonuclease Inhibitor"/>
    <property type="match status" value="2"/>
</dbReference>
<dbReference type="InterPro" id="IPR032675">
    <property type="entry name" value="LRR_dom_sf"/>
</dbReference>
<dbReference type="SMART" id="SM00082">
    <property type="entry name" value="LRRCT"/>
    <property type="match status" value="1"/>
</dbReference>
<keyword evidence="2 5" id="KW-0732">Signal</keyword>